<feature type="modified residue" description="2-(S-cysteinyl)pyruvic acid O-phosphothioketal" evidence="12">
    <location>
        <position position="116"/>
    </location>
</feature>
<keyword evidence="9 12" id="KW-0961">Cell wall biogenesis/degradation</keyword>
<dbReference type="GO" id="GO:0008360">
    <property type="term" value="P:regulation of cell shape"/>
    <property type="evidence" value="ECO:0007669"/>
    <property type="project" value="UniProtKB-KW"/>
</dbReference>
<dbReference type="EC" id="2.5.1.7" evidence="12"/>
<evidence type="ECO:0000256" key="1">
    <source>
        <dbReference type="ARBA" id="ARBA00004496"/>
    </source>
</evidence>
<evidence type="ECO:0000256" key="7">
    <source>
        <dbReference type="ARBA" id="ARBA00022984"/>
    </source>
</evidence>
<comment type="caution">
    <text evidence="14">The sequence shown here is derived from an EMBL/GenBank/DDBJ whole genome shotgun (WGS) entry which is preliminary data.</text>
</comment>
<dbReference type="InterPro" id="IPR036968">
    <property type="entry name" value="Enolpyruvate_Tfrase_sf"/>
</dbReference>
<feature type="binding site" evidence="12">
    <location>
        <position position="304"/>
    </location>
    <ligand>
        <name>UDP-N-acetyl-alpha-D-glucosamine</name>
        <dbReference type="ChEBI" id="CHEBI:57705"/>
    </ligand>
</feature>
<proteinExistence type="inferred from homology"/>
<dbReference type="NCBIfam" id="NF006873">
    <property type="entry name" value="PRK09369.1"/>
    <property type="match status" value="1"/>
</dbReference>
<dbReference type="InterPro" id="IPR005750">
    <property type="entry name" value="UDP_GlcNAc_COvinyl_MurA"/>
</dbReference>
<evidence type="ECO:0000256" key="5">
    <source>
        <dbReference type="ARBA" id="ARBA00022679"/>
    </source>
</evidence>
<dbReference type="HAMAP" id="MF_00111">
    <property type="entry name" value="MurA"/>
    <property type="match status" value="1"/>
</dbReference>
<keyword evidence="12" id="KW-0670">Pyruvate</keyword>
<comment type="function">
    <text evidence="12">Cell wall formation. Adds enolpyruvyl to UDP-N-acetylglucosamine.</text>
</comment>
<dbReference type="CDD" id="cd01555">
    <property type="entry name" value="UdpNAET"/>
    <property type="match status" value="1"/>
</dbReference>
<dbReference type="EMBL" id="SOEG01000001">
    <property type="protein sequence ID" value="TDX59177.1"/>
    <property type="molecule type" value="Genomic_DNA"/>
</dbReference>
<evidence type="ECO:0000256" key="6">
    <source>
        <dbReference type="ARBA" id="ARBA00022960"/>
    </source>
</evidence>
<comment type="caution">
    <text evidence="12">Lacks conserved residue(s) required for the propagation of feature annotation.</text>
</comment>
<feature type="binding site" evidence="12">
    <location>
        <begin position="121"/>
        <end position="125"/>
    </location>
    <ligand>
        <name>UDP-N-acetyl-alpha-D-glucosamine</name>
        <dbReference type="ChEBI" id="CHEBI:57705"/>
    </ligand>
</feature>
<evidence type="ECO:0000256" key="10">
    <source>
        <dbReference type="ARBA" id="ARBA00038367"/>
    </source>
</evidence>
<comment type="catalytic activity">
    <reaction evidence="11 12">
        <text>phosphoenolpyruvate + UDP-N-acetyl-alpha-D-glucosamine = UDP-N-acetyl-3-O-(1-carboxyvinyl)-alpha-D-glucosamine + phosphate</text>
        <dbReference type="Rhea" id="RHEA:18681"/>
        <dbReference type="ChEBI" id="CHEBI:43474"/>
        <dbReference type="ChEBI" id="CHEBI:57705"/>
        <dbReference type="ChEBI" id="CHEBI:58702"/>
        <dbReference type="ChEBI" id="CHEBI:68483"/>
        <dbReference type="EC" id="2.5.1.7"/>
    </reaction>
</comment>
<keyword evidence="6 12" id="KW-0133">Cell shape</keyword>
<keyword evidence="4 12" id="KW-0132">Cell division</keyword>
<keyword evidence="3 12" id="KW-0963">Cytoplasm</keyword>
<dbReference type="GO" id="GO:0005737">
    <property type="term" value="C:cytoplasm"/>
    <property type="evidence" value="ECO:0007669"/>
    <property type="project" value="UniProtKB-SubCell"/>
</dbReference>
<evidence type="ECO:0000259" key="13">
    <source>
        <dbReference type="Pfam" id="PF00275"/>
    </source>
</evidence>
<dbReference type="NCBIfam" id="NF009470">
    <property type="entry name" value="PRK12830.1"/>
    <property type="match status" value="1"/>
</dbReference>
<comment type="similarity">
    <text evidence="10 12">Belongs to the EPSP synthase family. MurA subfamily.</text>
</comment>
<evidence type="ECO:0000256" key="2">
    <source>
        <dbReference type="ARBA" id="ARBA00004752"/>
    </source>
</evidence>
<feature type="binding site" evidence="12">
    <location>
        <position position="92"/>
    </location>
    <ligand>
        <name>UDP-N-acetyl-alpha-D-glucosamine</name>
        <dbReference type="ChEBI" id="CHEBI:57705"/>
    </ligand>
</feature>
<evidence type="ECO:0000256" key="3">
    <source>
        <dbReference type="ARBA" id="ARBA00022490"/>
    </source>
</evidence>
<dbReference type="GO" id="GO:0009252">
    <property type="term" value="P:peptidoglycan biosynthetic process"/>
    <property type="evidence" value="ECO:0007669"/>
    <property type="project" value="UniProtKB-UniRule"/>
</dbReference>
<dbReference type="GO" id="GO:0019277">
    <property type="term" value="P:UDP-N-acetylgalactosamine biosynthetic process"/>
    <property type="evidence" value="ECO:0007669"/>
    <property type="project" value="InterPro"/>
</dbReference>
<dbReference type="STRING" id="926561.GCA_000379025_00992"/>
<dbReference type="FunFam" id="3.65.10.10:FF:000001">
    <property type="entry name" value="UDP-N-acetylglucosamine 1-carboxyvinyltransferase"/>
    <property type="match status" value="1"/>
</dbReference>
<evidence type="ECO:0000256" key="8">
    <source>
        <dbReference type="ARBA" id="ARBA00023306"/>
    </source>
</evidence>
<dbReference type="InterPro" id="IPR001986">
    <property type="entry name" value="Enolpyruvate_Tfrase_dom"/>
</dbReference>
<comment type="pathway">
    <text evidence="2 12">Cell wall biogenesis; peptidoglycan biosynthesis.</text>
</comment>
<dbReference type="PANTHER" id="PTHR43783:SF1">
    <property type="entry name" value="UDP-N-ACETYLGLUCOSAMINE 1-CARBOXYVINYLTRANSFERASE"/>
    <property type="match status" value="1"/>
</dbReference>
<dbReference type="Pfam" id="PF00275">
    <property type="entry name" value="EPSP_synthase"/>
    <property type="match status" value="1"/>
</dbReference>
<dbReference type="InterPro" id="IPR013792">
    <property type="entry name" value="RNA3'P_cycl/enolpyr_Trfase_a/b"/>
</dbReference>
<organism evidence="14 15">
    <name type="scientific">Orenia marismortui</name>
    <dbReference type="NCBI Taxonomy" id="46469"/>
    <lineage>
        <taxon>Bacteria</taxon>
        <taxon>Bacillati</taxon>
        <taxon>Bacillota</taxon>
        <taxon>Clostridia</taxon>
        <taxon>Halanaerobiales</taxon>
        <taxon>Halobacteroidaceae</taxon>
        <taxon>Orenia</taxon>
    </lineage>
</organism>
<dbReference type="NCBIfam" id="TIGR01072">
    <property type="entry name" value="murA"/>
    <property type="match status" value="1"/>
</dbReference>
<dbReference type="GO" id="GO:0008760">
    <property type="term" value="F:UDP-N-acetylglucosamine 1-carboxyvinyltransferase activity"/>
    <property type="evidence" value="ECO:0007669"/>
    <property type="project" value="UniProtKB-UniRule"/>
</dbReference>
<evidence type="ECO:0000313" key="14">
    <source>
        <dbReference type="EMBL" id="TDX59177.1"/>
    </source>
</evidence>
<dbReference type="SUPFAM" id="SSF55205">
    <property type="entry name" value="EPT/RTPC-like"/>
    <property type="match status" value="1"/>
</dbReference>
<dbReference type="GO" id="GO:0071555">
    <property type="term" value="P:cell wall organization"/>
    <property type="evidence" value="ECO:0007669"/>
    <property type="project" value="UniProtKB-KW"/>
</dbReference>
<reference evidence="14 15" key="1">
    <citation type="submission" date="2019-03" db="EMBL/GenBank/DDBJ databases">
        <title>Subsurface microbial communities from deep shales in Ohio and West Virginia, USA.</title>
        <authorList>
            <person name="Wrighton K."/>
        </authorList>
    </citation>
    <scope>NUCLEOTIDE SEQUENCE [LARGE SCALE GENOMIC DNA]</scope>
    <source>
        <strain evidence="14 15">MSL 6dP</strain>
    </source>
</reference>
<feature type="binding site" evidence="12">
    <location>
        <begin position="22"/>
        <end position="23"/>
    </location>
    <ligand>
        <name>phosphoenolpyruvate</name>
        <dbReference type="ChEBI" id="CHEBI:58702"/>
    </ligand>
</feature>
<feature type="binding site" evidence="12">
    <location>
        <position position="326"/>
    </location>
    <ligand>
        <name>UDP-N-acetyl-alpha-D-glucosamine</name>
        <dbReference type="ChEBI" id="CHEBI:57705"/>
    </ligand>
</feature>
<name>A0A4R8HRF3_9FIRM</name>
<feature type="active site" description="Proton donor" evidence="12">
    <location>
        <position position="116"/>
    </location>
</feature>
<feature type="domain" description="Enolpyruvate transferase" evidence="13">
    <location>
        <begin position="7"/>
        <end position="402"/>
    </location>
</feature>
<evidence type="ECO:0000313" key="15">
    <source>
        <dbReference type="Proteomes" id="UP000295832"/>
    </source>
</evidence>
<keyword evidence="8 12" id="KW-0131">Cell cycle</keyword>
<keyword evidence="5 12" id="KW-0808">Transferase</keyword>
<comment type="subcellular location">
    <subcellularLocation>
        <location evidence="1 12">Cytoplasm</location>
    </subcellularLocation>
</comment>
<sequence length="416" mass="44773">MECLVIEGGNKLEGELNISGAKNAALPIVMASLIGEGVSVLDNIPNLRDINNLIKILKSLGAEVEYQNNKLKVNSDSVNKFEISYPLANKMRASYYALGALLARYGQAKTSLPGGCEIGSRPIDLHLKGFEALGASVSIDHGMVNLKADKLTGAKIYLDYPSVGATLNIMMAAVKAEGKTIIENAAREPEIIDLSNYLNVMGAKIKGAGTDIIRIEGVDNLKANDYTIIPDRIEAGTYMMMAAITASDLSINNVLVEHVKPLIAKLIEMGATIEEDVNSIRVIGNNQLNAVDIKTLPYPGFPTDMQAQFMALLTQAKGVSMVVETVFEDRFAHVDELKRMGAKIKIDGRTAMVNNSKLTGAKVKATDLRAGAALILAALVAEGRTVVEDIYHIERGYEDVIAKIQKIGGNITKINC</sequence>
<dbReference type="PANTHER" id="PTHR43783">
    <property type="entry name" value="UDP-N-ACETYLGLUCOSAMINE 1-CARBOXYVINYLTRANSFERASE"/>
    <property type="match status" value="1"/>
</dbReference>
<evidence type="ECO:0000256" key="4">
    <source>
        <dbReference type="ARBA" id="ARBA00022618"/>
    </source>
</evidence>
<keyword evidence="15" id="KW-1185">Reference proteome</keyword>
<evidence type="ECO:0000256" key="9">
    <source>
        <dbReference type="ARBA" id="ARBA00023316"/>
    </source>
</evidence>
<evidence type="ECO:0000256" key="11">
    <source>
        <dbReference type="ARBA" id="ARBA00047527"/>
    </source>
</evidence>
<gene>
    <name evidence="12" type="primary">murA</name>
    <name evidence="14" type="ORF">C7959_10164</name>
</gene>
<dbReference type="Proteomes" id="UP000295832">
    <property type="component" value="Unassembled WGS sequence"/>
</dbReference>
<accession>A0A4R8HRF3</accession>
<keyword evidence="7 12" id="KW-0573">Peptidoglycan synthesis</keyword>
<dbReference type="GO" id="GO:0051301">
    <property type="term" value="P:cell division"/>
    <property type="evidence" value="ECO:0007669"/>
    <property type="project" value="UniProtKB-KW"/>
</dbReference>
<dbReference type="RefSeq" id="WP_134114130.1">
    <property type="nucleotide sequence ID" value="NZ_SOEG01000001.1"/>
</dbReference>
<dbReference type="UniPathway" id="UPA00219"/>
<dbReference type="AlphaFoldDB" id="A0A4R8HRF3"/>
<protein>
    <recommendedName>
        <fullName evidence="12">UDP-N-acetylglucosamine 1-carboxyvinyltransferase</fullName>
        <ecNumber evidence="12">2.5.1.7</ecNumber>
    </recommendedName>
    <alternativeName>
        <fullName evidence="12">Enoylpyruvate transferase</fullName>
    </alternativeName>
    <alternativeName>
        <fullName evidence="12">UDP-N-acetylglucosamine enolpyruvyl transferase</fullName>
        <shortName evidence="12">EPT</shortName>
    </alternativeName>
</protein>
<dbReference type="Gene3D" id="3.65.10.10">
    <property type="entry name" value="Enolpyruvate transferase domain"/>
    <property type="match status" value="2"/>
</dbReference>
<dbReference type="InterPro" id="IPR050068">
    <property type="entry name" value="MurA_subfamily"/>
</dbReference>
<evidence type="ECO:0000256" key="12">
    <source>
        <dbReference type="HAMAP-Rule" id="MF_00111"/>
    </source>
</evidence>